<dbReference type="AlphaFoldDB" id="A0A0A5IB20"/>
<dbReference type="RefSeq" id="WP_081658206.1">
    <property type="nucleotide sequence ID" value="NZ_AULI01000006.1"/>
</dbReference>
<dbReference type="Pfam" id="PF11121">
    <property type="entry name" value="DUF2639"/>
    <property type="match status" value="1"/>
</dbReference>
<evidence type="ECO:0008006" key="3">
    <source>
        <dbReference type="Google" id="ProtNLM"/>
    </source>
</evidence>
<sequence>MHIGTKGWYVYELKKLGMNRYEDRKLESYKKHILANLYFAKQK</sequence>
<proteinExistence type="predicted"/>
<dbReference type="EMBL" id="AVPE01000004">
    <property type="protein sequence ID" value="KGX93002.1"/>
    <property type="molecule type" value="Genomic_DNA"/>
</dbReference>
<dbReference type="OrthoDB" id="2738543at2"/>
<evidence type="ECO:0000313" key="2">
    <source>
        <dbReference type="Proteomes" id="UP000030528"/>
    </source>
</evidence>
<dbReference type="Proteomes" id="UP000030528">
    <property type="component" value="Unassembled WGS sequence"/>
</dbReference>
<keyword evidence="2" id="KW-1185">Reference proteome</keyword>
<reference evidence="1 2" key="1">
    <citation type="submission" date="2013-08" db="EMBL/GenBank/DDBJ databases">
        <authorList>
            <person name="Huang J."/>
            <person name="Wang G."/>
        </authorList>
    </citation>
    <scope>NUCLEOTIDE SEQUENCE [LARGE SCALE GENOMIC DNA]</scope>
    <source>
        <strain evidence="1 2">JSM 076056</strain>
    </source>
</reference>
<organism evidence="1 2">
    <name type="scientific">Pontibacillus halophilus JSM 076056 = DSM 19796</name>
    <dbReference type="NCBI Taxonomy" id="1385510"/>
    <lineage>
        <taxon>Bacteria</taxon>
        <taxon>Bacillati</taxon>
        <taxon>Bacillota</taxon>
        <taxon>Bacilli</taxon>
        <taxon>Bacillales</taxon>
        <taxon>Bacillaceae</taxon>
        <taxon>Pontibacillus</taxon>
    </lineage>
</organism>
<comment type="caution">
    <text evidence="1">The sequence shown here is derived from an EMBL/GenBank/DDBJ whole genome shotgun (WGS) entry which is preliminary data.</text>
</comment>
<evidence type="ECO:0000313" key="1">
    <source>
        <dbReference type="EMBL" id="KGX93002.1"/>
    </source>
</evidence>
<dbReference type="eggNOG" id="ENOG50339Y6">
    <property type="taxonomic scope" value="Bacteria"/>
</dbReference>
<name>A0A0A5IB20_9BACI</name>
<protein>
    <recommendedName>
        <fullName evidence="3">DUF2639 domain-containing protein</fullName>
    </recommendedName>
</protein>
<accession>A0A0A5IB20</accession>
<gene>
    <name evidence="1" type="ORF">N781_14115</name>
</gene>
<dbReference type="InterPro" id="IPR022580">
    <property type="entry name" value="DUF2639"/>
</dbReference>
<dbReference type="STRING" id="1385510.GCA_000425205_01655"/>